<evidence type="ECO:0000259" key="1">
    <source>
        <dbReference type="Pfam" id="PF13556"/>
    </source>
</evidence>
<feature type="domain" description="PucR C-terminal helix-turn-helix" evidence="1">
    <location>
        <begin position="314"/>
        <end position="372"/>
    </location>
</feature>
<comment type="caution">
    <text evidence="2">The sequence shown here is derived from an EMBL/GenBank/DDBJ whole genome shotgun (WGS) entry which is preliminary data.</text>
</comment>
<accession>A0ABS4W0D5</accession>
<sequence>MSGDADLFGLANDLAGLIGCPITIEDPDTVVVAYGGNHAGVDRTRVETILNRQVPPDVRRALDRAGVFDRLRTSDDVVVAELSELQMSPRAVIAVRDEGELLGSIWAATGGAPSAAQEAALRAAGPVVARHLRAVRRAADDAGRARTEQLARLLTGGEVAVREAAESGLPDRLVAVAVRGRSLERVAGALALHLDAVAPRSVCAMRDDTLFALLAASSGRRIVADFLERVSGRAEVVAGIGESVPALELPRSAATAESIVEVLLGRDTGPRVAELREVFADMLVDRVRGFLTAHAEASPLVALERYDVEHHAGLVDAVDAYLTSAGNVARAAEALRVHPNTIRNRLRRAREACGVDPDAPATRLALTVHLAARRSD</sequence>
<dbReference type="PANTHER" id="PTHR33744">
    <property type="entry name" value="CARBOHYDRATE DIACID REGULATOR"/>
    <property type="match status" value="1"/>
</dbReference>
<dbReference type="RefSeq" id="WP_210031767.1">
    <property type="nucleotide sequence ID" value="NZ_JAGINU010000001.1"/>
</dbReference>
<dbReference type="Proteomes" id="UP001519295">
    <property type="component" value="Unassembled WGS sequence"/>
</dbReference>
<gene>
    <name evidence="2" type="ORF">JOF36_005254</name>
</gene>
<dbReference type="Pfam" id="PF13556">
    <property type="entry name" value="HTH_30"/>
    <property type="match status" value="1"/>
</dbReference>
<proteinExistence type="predicted"/>
<dbReference type="Gene3D" id="1.10.10.2840">
    <property type="entry name" value="PucR C-terminal helix-turn-helix domain"/>
    <property type="match status" value="1"/>
</dbReference>
<dbReference type="EMBL" id="JAGINU010000001">
    <property type="protein sequence ID" value="MBP2369558.1"/>
    <property type="molecule type" value="Genomic_DNA"/>
</dbReference>
<dbReference type="PANTHER" id="PTHR33744:SF17">
    <property type="entry name" value="CONSERVED PROTEIN"/>
    <property type="match status" value="1"/>
</dbReference>
<protein>
    <recommendedName>
        <fullName evidence="1">PucR C-terminal helix-turn-helix domain-containing protein</fullName>
    </recommendedName>
</protein>
<reference evidence="2 3" key="1">
    <citation type="submission" date="2021-03" db="EMBL/GenBank/DDBJ databases">
        <title>Sequencing the genomes of 1000 actinobacteria strains.</title>
        <authorList>
            <person name="Klenk H.-P."/>
        </authorList>
    </citation>
    <scope>NUCLEOTIDE SEQUENCE [LARGE SCALE GENOMIC DNA]</scope>
    <source>
        <strain evidence="2 3">DSM 45256</strain>
    </source>
</reference>
<dbReference type="InterPro" id="IPR051448">
    <property type="entry name" value="CdaR-like_regulators"/>
</dbReference>
<evidence type="ECO:0000313" key="2">
    <source>
        <dbReference type="EMBL" id="MBP2369558.1"/>
    </source>
</evidence>
<keyword evidence="3" id="KW-1185">Reference proteome</keyword>
<dbReference type="InterPro" id="IPR025736">
    <property type="entry name" value="PucR_C-HTH_dom"/>
</dbReference>
<dbReference type="InterPro" id="IPR042070">
    <property type="entry name" value="PucR_C-HTH_sf"/>
</dbReference>
<name>A0ABS4W0D5_9PSEU</name>
<evidence type="ECO:0000313" key="3">
    <source>
        <dbReference type="Proteomes" id="UP001519295"/>
    </source>
</evidence>
<organism evidence="2 3">
    <name type="scientific">Pseudonocardia parietis</name>
    <dbReference type="NCBI Taxonomy" id="570936"/>
    <lineage>
        <taxon>Bacteria</taxon>
        <taxon>Bacillati</taxon>
        <taxon>Actinomycetota</taxon>
        <taxon>Actinomycetes</taxon>
        <taxon>Pseudonocardiales</taxon>
        <taxon>Pseudonocardiaceae</taxon>
        <taxon>Pseudonocardia</taxon>
    </lineage>
</organism>